<evidence type="ECO:0000256" key="4">
    <source>
        <dbReference type="ARBA" id="ARBA00023143"/>
    </source>
</evidence>
<dbReference type="GO" id="GO:0071973">
    <property type="term" value="P:bacterial-type flagellum-dependent cell motility"/>
    <property type="evidence" value="ECO:0007669"/>
    <property type="project" value="TreeGrafter"/>
</dbReference>
<dbReference type="GO" id="GO:0009424">
    <property type="term" value="C:bacterial-type flagellum hook"/>
    <property type="evidence" value="ECO:0007669"/>
    <property type="project" value="UniProtKB-UniRule"/>
</dbReference>
<evidence type="ECO:0000256" key="5">
    <source>
        <dbReference type="RuleBase" id="RU362066"/>
    </source>
</evidence>
<comment type="subcellular location">
    <subcellularLocation>
        <location evidence="5">Secreted</location>
    </subcellularLocation>
    <subcellularLocation>
        <location evidence="5">Bacterial flagellum</location>
    </subcellularLocation>
</comment>
<evidence type="ECO:0000256" key="1">
    <source>
        <dbReference type="ARBA" id="ARBA00009764"/>
    </source>
</evidence>
<dbReference type="Pfam" id="PF02465">
    <property type="entry name" value="FliD_N"/>
    <property type="match status" value="1"/>
</dbReference>
<dbReference type="Pfam" id="PF07195">
    <property type="entry name" value="FliD_C"/>
    <property type="match status" value="1"/>
</dbReference>
<keyword evidence="4 5" id="KW-0975">Bacterial flagellum</keyword>
<keyword evidence="3 5" id="KW-0175">Coiled coil</keyword>
<dbReference type="GO" id="GO:0005576">
    <property type="term" value="C:extracellular region"/>
    <property type="evidence" value="ECO:0007669"/>
    <property type="project" value="UniProtKB-SubCell"/>
</dbReference>
<feature type="coiled-coil region" evidence="5">
    <location>
        <begin position="433"/>
        <end position="460"/>
    </location>
</feature>
<dbReference type="RefSeq" id="WP_002598013.1">
    <property type="nucleotide sequence ID" value="NZ_KB850956.1"/>
</dbReference>
<dbReference type="InterPro" id="IPR010809">
    <property type="entry name" value="FliD_C"/>
</dbReference>
<feature type="domain" description="Flagellar hook-associated protein 2 C-terminal" evidence="7">
    <location>
        <begin position="215"/>
        <end position="477"/>
    </location>
</feature>
<keyword evidence="5" id="KW-0964">Secreted</keyword>
<organism evidence="8 9">
    <name type="scientific">Clostridium thermobutyricum</name>
    <dbReference type="NCBI Taxonomy" id="29372"/>
    <lineage>
        <taxon>Bacteria</taxon>
        <taxon>Bacillati</taxon>
        <taxon>Bacillota</taxon>
        <taxon>Clostridia</taxon>
        <taxon>Eubacteriales</taxon>
        <taxon>Clostridiaceae</taxon>
        <taxon>Clostridium</taxon>
    </lineage>
</organism>
<comment type="function">
    <text evidence="5">Required for morphogenesis and for the elongation of the flagellar filament by facilitating polymerization of the flagellin monomers at the tip of growing filament. Forms a capping structure, which prevents flagellin subunits (transported through the central channel of the flagellum) from leaking out without polymerization at the distal end.</text>
</comment>
<dbReference type="HOGENOM" id="CLU_015182_0_2_9"/>
<evidence type="ECO:0000259" key="6">
    <source>
        <dbReference type="Pfam" id="PF02465"/>
    </source>
</evidence>
<evidence type="ECO:0000313" key="9">
    <source>
        <dbReference type="Proteomes" id="UP000013097"/>
    </source>
</evidence>
<sequence length="489" mass="55342">MRITGLATGLDTDSLIKDMMKPYKTRVDRVKQDKSLLEFRQEMYRNTIKEANSFYNKYFTTNSENSLIMSSAWQSVSFESSSGAVSATGGTGAEAINYKVNVESLATNTKNILNEKDIENIETLKVKMKDKEIEISLTKKNDKGEEVKLSNDEIIKELNSKFKSEGIEVTAKYSELAGGIVLSSDRTGKETDFEVLGKKVNETDFNSIGEKIEGKNAKVIIDYGGNKPYVYEGKTNSVTLDGVTFKFNDVTDGEVKLTGKTDVTKTKDLIVNFINDYNNLIGNINKLTNEKRARDYLPLTEEQKKEMSEDEIKLWNQKSKQGLLRRDSDLERISNNLKQTMRKTMEGINLEKIGISPVSDYGDKNGTFTIDEKKLEEALKANGAEIKNLFIGNEKGSKGILSEMKDTLYNEFETVTAPLMKKAGMENSVTSFNNDLTKEMQKKEKLIAEMEKDLKRRENAFYLQFSRLETQMSKLNNQSSYLMQQLGMV</sequence>
<dbReference type="GO" id="GO:0007155">
    <property type="term" value="P:cell adhesion"/>
    <property type="evidence" value="ECO:0007669"/>
    <property type="project" value="InterPro"/>
</dbReference>
<comment type="caution">
    <text evidence="8">The sequence shown here is derived from an EMBL/GenBank/DDBJ whole genome shotgun (WGS) entry which is preliminary data.</text>
</comment>
<dbReference type="Proteomes" id="UP000013097">
    <property type="component" value="Unassembled WGS sequence"/>
</dbReference>
<feature type="domain" description="Flagellar hook-associated protein 2 N-terminal" evidence="6">
    <location>
        <begin position="8"/>
        <end position="108"/>
    </location>
</feature>
<dbReference type="PATRIC" id="fig|999411.4.peg.1488"/>
<evidence type="ECO:0000256" key="2">
    <source>
        <dbReference type="ARBA" id="ARBA00011255"/>
    </source>
</evidence>
<evidence type="ECO:0000256" key="3">
    <source>
        <dbReference type="ARBA" id="ARBA00023054"/>
    </source>
</evidence>
<dbReference type="AlphaFoldDB" id="N9Y399"/>
<protein>
    <recommendedName>
        <fullName evidence="5">Flagellar hook-associated protein 2</fullName>
        <shortName evidence="5">HAP2</shortName>
    </recommendedName>
    <alternativeName>
        <fullName evidence="5">Flagellar cap protein</fullName>
    </alternativeName>
</protein>
<keyword evidence="9" id="KW-1185">Reference proteome</keyword>
<dbReference type="GO" id="GO:0009421">
    <property type="term" value="C:bacterial-type flagellum filament cap"/>
    <property type="evidence" value="ECO:0007669"/>
    <property type="project" value="InterPro"/>
</dbReference>
<reference evidence="8 9" key="1">
    <citation type="submission" date="2013-01" db="EMBL/GenBank/DDBJ databases">
        <title>The Genome Sequence of Clostridium colicanis 209318.</title>
        <authorList>
            <consortium name="The Broad Institute Genome Sequencing Platform"/>
            <person name="Earl A."/>
            <person name="Ward D."/>
            <person name="Feldgarden M."/>
            <person name="Gevers D."/>
            <person name="Courvalin P."/>
            <person name="Lambert T."/>
            <person name="Walker B."/>
            <person name="Young S.K."/>
            <person name="Zeng Q."/>
            <person name="Gargeya S."/>
            <person name="Fitzgerald M."/>
            <person name="Haas B."/>
            <person name="Abouelleil A."/>
            <person name="Alvarado L."/>
            <person name="Arachchi H.M."/>
            <person name="Berlin A.M."/>
            <person name="Chapman S.B."/>
            <person name="Dewar J."/>
            <person name="Goldberg J."/>
            <person name="Griggs A."/>
            <person name="Gujja S."/>
            <person name="Hansen M."/>
            <person name="Howarth C."/>
            <person name="Imamovic A."/>
            <person name="Larimer J."/>
            <person name="McCowan C."/>
            <person name="Murphy C."/>
            <person name="Neiman D."/>
            <person name="Pearson M."/>
            <person name="Priest M."/>
            <person name="Roberts A."/>
            <person name="Saif S."/>
            <person name="Shea T."/>
            <person name="Sisk P."/>
            <person name="Sykes S."/>
            <person name="Wortman J."/>
            <person name="Nusbaum C."/>
            <person name="Birren B."/>
        </authorList>
    </citation>
    <scope>NUCLEOTIDE SEQUENCE [LARGE SCALE GENOMIC DNA]</scope>
    <source>
        <strain evidence="8 9">209318</strain>
    </source>
</reference>
<evidence type="ECO:0000313" key="8">
    <source>
        <dbReference type="EMBL" id="ENZ02277.1"/>
    </source>
</evidence>
<dbReference type="eggNOG" id="COG1345">
    <property type="taxonomic scope" value="Bacteria"/>
</dbReference>
<dbReference type="PANTHER" id="PTHR30288:SF0">
    <property type="entry name" value="FLAGELLAR HOOK-ASSOCIATED PROTEIN 2"/>
    <property type="match status" value="1"/>
</dbReference>
<dbReference type="EMBL" id="AGYT01000008">
    <property type="protein sequence ID" value="ENZ02277.1"/>
    <property type="molecule type" value="Genomic_DNA"/>
</dbReference>
<accession>N9Y399</accession>
<name>N9Y399_9CLOT</name>
<feature type="coiled-coil region" evidence="5">
    <location>
        <begin position="114"/>
        <end position="141"/>
    </location>
</feature>
<comment type="subunit">
    <text evidence="2 5">Homopentamer.</text>
</comment>
<proteinExistence type="inferred from homology"/>
<gene>
    <name evidence="8" type="ORF">HMPREF1092_01512</name>
</gene>
<dbReference type="PANTHER" id="PTHR30288">
    <property type="entry name" value="FLAGELLAR CAP/ASSEMBLY PROTEIN FLID"/>
    <property type="match status" value="1"/>
</dbReference>
<dbReference type="InterPro" id="IPR040026">
    <property type="entry name" value="FliD"/>
</dbReference>
<evidence type="ECO:0000259" key="7">
    <source>
        <dbReference type="Pfam" id="PF07195"/>
    </source>
</evidence>
<dbReference type="InterPro" id="IPR003481">
    <property type="entry name" value="FliD_N"/>
</dbReference>
<comment type="similarity">
    <text evidence="1 5">Belongs to the FliD family.</text>
</comment>